<dbReference type="PANTHER" id="PTHR46534">
    <property type="entry name" value="IGGFC_BINDING DOMAIN-CONTAINING PROTEIN"/>
    <property type="match status" value="1"/>
</dbReference>
<protein>
    <submittedName>
        <fullName evidence="4">Uncharacterized protein LOC106053999</fullName>
    </submittedName>
</protein>
<dbReference type="OMA" id="IMINING"/>
<dbReference type="Proteomes" id="UP001165740">
    <property type="component" value="Chromosome 8"/>
</dbReference>
<feature type="transmembrane region" description="Helical" evidence="1">
    <location>
        <begin position="553"/>
        <end position="578"/>
    </location>
</feature>
<dbReference type="OrthoDB" id="6163083at2759"/>
<dbReference type="Pfam" id="PF17517">
    <property type="entry name" value="IgGFc_binding"/>
    <property type="match status" value="1"/>
</dbReference>
<dbReference type="PANTHER" id="PTHR46534:SF1">
    <property type="entry name" value="IGGFC-BINDING PROTEIN N-TERMINAL DOMAIN-CONTAINING PROTEIN"/>
    <property type="match status" value="1"/>
</dbReference>
<dbReference type="InterPro" id="IPR035234">
    <property type="entry name" value="IgGFc-bd_N"/>
</dbReference>
<keyword evidence="3" id="KW-1185">Reference proteome</keyword>
<keyword evidence="1" id="KW-0472">Membrane</keyword>
<keyword evidence="1" id="KW-1133">Transmembrane helix</keyword>
<reference evidence="4" key="1">
    <citation type="submission" date="2025-08" db="UniProtKB">
        <authorList>
            <consortium name="RefSeq"/>
        </authorList>
    </citation>
    <scope>IDENTIFICATION</scope>
</reference>
<feature type="domain" description="IgGFc-binding protein N-terminal" evidence="2">
    <location>
        <begin position="39"/>
        <end position="338"/>
    </location>
</feature>
<sequence>MSNLSANGSKAININSDDDIIVLAMSKNTESASQQSHGAFAVLPTHVLGPSNYVVVTHCFWHGCFLGITSGLSEVDVNIIIQSSSIVEYQNQTYNSSASIRTHLQAFETIQIIAFKVDLTGSVVNSDGVIAVFSGAVYDIFDIPGATPNFRGDHMIEQMLPESLLGHEYIIAPPHVYFLNEFNNNATVVVGFFHSNTELFYDSSSLIQTGESTFKTTDFRPTKLTSSHKVSVTLLLPNYSGYSGGFYSEPAMVVLHPRNVWVHTYDAILTDDAVTTNTLRLQLITESNCSASFMFNDIVRTPTSVLSRDNYTAYVFSLSSSGVVSIVNSECVFTGYVYSYVNQTSNPAFAYALNAVSPQVKPTLTTTYSLEPSSMGSSLSTAYDSGSTMTDVASSTTLTSLAASSSIASTHDFTAFTNTVTTPTANSDFTTYVGTNVMTSSIVVTTLDVTPTVSDITFSSTTSTVPTTDFSQTVTPATPIVIIDKLLASSNKTLKCPCNCLNKLVELIQQNLTTLSKARKLEIMQTLLLKRSSLSSYRREKTSTENFVKSEQYIGSTFGVVTVCIVIVSIVLCDVITLSKLSVYFIRSNQSRQQ</sequence>
<proteinExistence type="predicted"/>
<dbReference type="RefSeq" id="XP_055893095.1">
    <property type="nucleotide sequence ID" value="XM_056037120.1"/>
</dbReference>
<keyword evidence="1" id="KW-0812">Transmembrane</keyword>
<dbReference type="AlphaFoldDB" id="A0A9W3B0W6"/>
<dbReference type="GeneID" id="106053999"/>
<name>A0A9W3B0W6_BIOGL</name>
<evidence type="ECO:0000259" key="2">
    <source>
        <dbReference type="Pfam" id="PF17517"/>
    </source>
</evidence>
<evidence type="ECO:0000256" key="1">
    <source>
        <dbReference type="SAM" id="Phobius"/>
    </source>
</evidence>
<evidence type="ECO:0000313" key="3">
    <source>
        <dbReference type="Proteomes" id="UP001165740"/>
    </source>
</evidence>
<organism evidence="3 4">
    <name type="scientific">Biomphalaria glabrata</name>
    <name type="common">Bloodfluke planorb</name>
    <name type="synonym">Freshwater snail</name>
    <dbReference type="NCBI Taxonomy" id="6526"/>
    <lineage>
        <taxon>Eukaryota</taxon>
        <taxon>Metazoa</taxon>
        <taxon>Spiralia</taxon>
        <taxon>Lophotrochozoa</taxon>
        <taxon>Mollusca</taxon>
        <taxon>Gastropoda</taxon>
        <taxon>Heterobranchia</taxon>
        <taxon>Euthyneura</taxon>
        <taxon>Panpulmonata</taxon>
        <taxon>Hygrophila</taxon>
        <taxon>Lymnaeoidea</taxon>
        <taxon>Planorbidae</taxon>
        <taxon>Biomphalaria</taxon>
    </lineage>
</organism>
<evidence type="ECO:0000313" key="4">
    <source>
        <dbReference type="RefSeq" id="XP_055893095.1"/>
    </source>
</evidence>
<gene>
    <name evidence="4" type="primary">LOC106053999</name>
</gene>
<accession>A0A9W3B0W6</accession>